<dbReference type="CDD" id="cd03419">
    <property type="entry name" value="GRX_GRXh_1_2_like"/>
    <property type="match status" value="1"/>
</dbReference>
<comment type="caution">
    <text evidence="8">The sequence shown here is derived from an EMBL/GenBank/DDBJ whole genome shotgun (WGS) entry which is preliminary data.</text>
</comment>
<accession>A0A834X5P8</accession>
<evidence type="ECO:0000256" key="1">
    <source>
        <dbReference type="ARBA" id="ARBA00002549"/>
    </source>
</evidence>
<organism evidence="8 9">
    <name type="scientific">Senna tora</name>
    <dbReference type="NCBI Taxonomy" id="362788"/>
    <lineage>
        <taxon>Eukaryota</taxon>
        <taxon>Viridiplantae</taxon>
        <taxon>Streptophyta</taxon>
        <taxon>Embryophyta</taxon>
        <taxon>Tracheophyta</taxon>
        <taxon>Spermatophyta</taxon>
        <taxon>Magnoliopsida</taxon>
        <taxon>eudicotyledons</taxon>
        <taxon>Gunneridae</taxon>
        <taxon>Pentapetalae</taxon>
        <taxon>rosids</taxon>
        <taxon>fabids</taxon>
        <taxon>Fabales</taxon>
        <taxon>Fabaceae</taxon>
        <taxon>Caesalpinioideae</taxon>
        <taxon>Cassia clade</taxon>
        <taxon>Senna</taxon>
    </lineage>
</organism>
<proteinExistence type="inferred from homology"/>
<evidence type="ECO:0000256" key="5">
    <source>
        <dbReference type="ARBA" id="ARBA00070479"/>
    </source>
</evidence>
<keyword evidence="3" id="KW-0813">Transport</keyword>
<evidence type="ECO:0000313" key="8">
    <source>
        <dbReference type="EMBL" id="KAF7838315.1"/>
    </source>
</evidence>
<gene>
    <name evidence="8" type="ORF">G2W53_006797</name>
</gene>
<dbReference type="FunFam" id="3.40.30.10:FF:000093">
    <property type="entry name" value="Glutaredoxin 2"/>
    <property type="match status" value="1"/>
</dbReference>
<comment type="function">
    <text evidence="1">Has a glutathione-disulfide oxidoreductase activity in the presence of NADPH and glutathione reductase. Reduces low molecular weight disulfides and proteins.</text>
</comment>
<dbReference type="GO" id="GO:0034599">
    <property type="term" value="P:cellular response to oxidative stress"/>
    <property type="evidence" value="ECO:0007669"/>
    <property type="project" value="TreeGrafter"/>
</dbReference>
<feature type="transmembrane region" description="Helical" evidence="6">
    <location>
        <begin position="84"/>
        <end position="104"/>
    </location>
</feature>
<keyword evidence="9" id="KW-1185">Reference proteome</keyword>
<dbReference type="Pfam" id="PF00462">
    <property type="entry name" value="Glutaredoxin"/>
    <property type="match status" value="1"/>
</dbReference>
<dbReference type="PRINTS" id="PR00160">
    <property type="entry name" value="GLUTAREDOXIN"/>
</dbReference>
<dbReference type="InterPro" id="IPR036249">
    <property type="entry name" value="Thioredoxin-like_sf"/>
</dbReference>
<dbReference type="PROSITE" id="PS51354">
    <property type="entry name" value="GLUTAREDOXIN_2"/>
    <property type="match status" value="1"/>
</dbReference>
<sequence length="192" mass="21058">MGSVLGSPKSKEEREMALNKAKDIASSAPVVIFRYYLSSALHAALNFSILLVFLLLDNLIIMLQFVHCCIWNGKLAAKVRSKMFIIDLQCEFLIDAVISLYLVVCKTYCGYCKRVKELLIQLGVAYKVIELNEESDGGDIQAALAEWTGQRTVPNVFIGGKHIGGCDTVLAKYQAGQLTPLLNDAGAIANKQ</sequence>
<dbReference type="InterPro" id="IPR011899">
    <property type="entry name" value="Glutaredoxin_euk/vir"/>
</dbReference>
<keyword evidence="3" id="KW-0249">Electron transport</keyword>
<dbReference type="PANTHER" id="PTHR45694:SF13">
    <property type="entry name" value="GLUTAREDOXIN-C1"/>
    <property type="match status" value="1"/>
</dbReference>
<dbReference type="AlphaFoldDB" id="A0A834X5P8"/>
<dbReference type="NCBIfam" id="TIGR02180">
    <property type="entry name" value="GRX_euk"/>
    <property type="match status" value="1"/>
</dbReference>
<evidence type="ECO:0000256" key="4">
    <source>
        <dbReference type="ARBA" id="ARBA00023284"/>
    </source>
</evidence>
<evidence type="ECO:0000313" key="9">
    <source>
        <dbReference type="Proteomes" id="UP000634136"/>
    </source>
</evidence>
<comment type="similarity">
    <text evidence="2">Belongs to the glutaredoxin family. CPYC subfamily.</text>
</comment>
<dbReference type="InterPro" id="IPR002109">
    <property type="entry name" value="Glutaredoxin"/>
</dbReference>
<keyword evidence="6" id="KW-0812">Transmembrane</keyword>
<keyword evidence="6" id="KW-0472">Membrane</keyword>
<keyword evidence="4" id="KW-0676">Redox-active center</keyword>
<dbReference type="Proteomes" id="UP000634136">
    <property type="component" value="Unassembled WGS sequence"/>
</dbReference>
<evidence type="ECO:0000256" key="2">
    <source>
        <dbReference type="ARBA" id="ARBA00007190"/>
    </source>
</evidence>
<evidence type="ECO:0000256" key="6">
    <source>
        <dbReference type="SAM" id="Phobius"/>
    </source>
</evidence>
<reference evidence="8" key="1">
    <citation type="submission" date="2020-09" db="EMBL/GenBank/DDBJ databases">
        <title>Genome-Enabled Discovery of Anthraquinone Biosynthesis in Senna tora.</title>
        <authorList>
            <person name="Kang S.-H."/>
            <person name="Pandey R.P."/>
            <person name="Lee C.-M."/>
            <person name="Sim J.-S."/>
            <person name="Jeong J.-T."/>
            <person name="Choi B.-S."/>
            <person name="Jung M."/>
            <person name="Ginzburg D."/>
            <person name="Zhao K."/>
            <person name="Won S.Y."/>
            <person name="Oh T.-J."/>
            <person name="Yu Y."/>
            <person name="Kim N.-H."/>
            <person name="Lee O.R."/>
            <person name="Lee T.-H."/>
            <person name="Bashyal P."/>
            <person name="Kim T.-S."/>
            <person name="Lee W.-H."/>
            <person name="Kawkins C."/>
            <person name="Kim C.-K."/>
            <person name="Kim J.S."/>
            <person name="Ahn B.O."/>
            <person name="Rhee S.Y."/>
            <person name="Sohng J.K."/>
        </authorList>
    </citation>
    <scope>NUCLEOTIDE SEQUENCE</scope>
    <source>
        <tissue evidence="8">Leaf</tissue>
    </source>
</reference>
<feature type="transmembrane region" description="Helical" evidence="6">
    <location>
        <begin position="43"/>
        <end position="63"/>
    </location>
</feature>
<dbReference type="Gene3D" id="3.40.30.10">
    <property type="entry name" value="Glutaredoxin"/>
    <property type="match status" value="1"/>
</dbReference>
<evidence type="ECO:0000256" key="3">
    <source>
        <dbReference type="ARBA" id="ARBA00022982"/>
    </source>
</evidence>
<dbReference type="OrthoDB" id="418495at2759"/>
<evidence type="ECO:0000259" key="7">
    <source>
        <dbReference type="Pfam" id="PF00462"/>
    </source>
</evidence>
<dbReference type="GO" id="GO:0015038">
    <property type="term" value="F:glutathione disulfide oxidoreductase activity"/>
    <property type="evidence" value="ECO:0007669"/>
    <property type="project" value="TreeGrafter"/>
</dbReference>
<dbReference type="GO" id="GO:0005737">
    <property type="term" value="C:cytoplasm"/>
    <property type="evidence" value="ECO:0007669"/>
    <property type="project" value="TreeGrafter"/>
</dbReference>
<feature type="domain" description="Glutaredoxin" evidence="7">
    <location>
        <begin position="105"/>
        <end position="163"/>
    </location>
</feature>
<keyword evidence="6" id="KW-1133">Transmembrane helix</keyword>
<dbReference type="InterPro" id="IPR014025">
    <property type="entry name" value="Glutaredoxin_subgr"/>
</dbReference>
<dbReference type="SUPFAM" id="SSF52833">
    <property type="entry name" value="Thioredoxin-like"/>
    <property type="match status" value="1"/>
</dbReference>
<protein>
    <recommendedName>
        <fullName evidence="5">Glutaredoxin</fullName>
    </recommendedName>
</protein>
<dbReference type="EMBL" id="JAAIUW010000003">
    <property type="protein sequence ID" value="KAF7838315.1"/>
    <property type="molecule type" value="Genomic_DNA"/>
</dbReference>
<dbReference type="PANTHER" id="PTHR45694">
    <property type="entry name" value="GLUTAREDOXIN 2"/>
    <property type="match status" value="1"/>
</dbReference>
<name>A0A834X5P8_9FABA</name>